<dbReference type="AlphaFoldDB" id="A0A6A5UUZ6"/>
<evidence type="ECO:0000313" key="1">
    <source>
        <dbReference type="EMBL" id="KAF1969003.1"/>
    </source>
</evidence>
<dbReference type="Proteomes" id="UP000800036">
    <property type="component" value="Unassembled WGS sequence"/>
</dbReference>
<gene>
    <name evidence="1" type="ORF">BU23DRAFT_558037</name>
</gene>
<evidence type="ECO:0000313" key="2">
    <source>
        <dbReference type="Proteomes" id="UP000800036"/>
    </source>
</evidence>
<dbReference type="OrthoDB" id="3936685at2759"/>
<organism evidence="1 2">
    <name type="scientific">Bimuria novae-zelandiae CBS 107.79</name>
    <dbReference type="NCBI Taxonomy" id="1447943"/>
    <lineage>
        <taxon>Eukaryota</taxon>
        <taxon>Fungi</taxon>
        <taxon>Dikarya</taxon>
        <taxon>Ascomycota</taxon>
        <taxon>Pezizomycotina</taxon>
        <taxon>Dothideomycetes</taxon>
        <taxon>Pleosporomycetidae</taxon>
        <taxon>Pleosporales</taxon>
        <taxon>Massarineae</taxon>
        <taxon>Didymosphaeriaceae</taxon>
        <taxon>Bimuria</taxon>
    </lineage>
</organism>
<protein>
    <submittedName>
        <fullName evidence="1">Uncharacterized protein</fullName>
    </submittedName>
</protein>
<dbReference type="EMBL" id="ML976714">
    <property type="protein sequence ID" value="KAF1969003.1"/>
    <property type="molecule type" value="Genomic_DNA"/>
</dbReference>
<keyword evidence="2" id="KW-1185">Reference proteome</keyword>
<name>A0A6A5UUZ6_9PLEO</name>
<proteinExistence type="predicted"/>
<sequence length="181" mass="20793">MPRQLLLVLRRARPSCRSHCLTWVGITCKCPLSMEDAERRLFWNFGHSFMLGVGPEGMCMWQSFKSMGPRLHDHISLGGAKVRDWREADKYVGVFDKFVSPSKKYNSTKNEQYRKLFGVSCLGIIASPEMKANRMVPQFELWVEIRTVESVQAGDVLKFDWSVDANSVMAGPARRVTMTWR</sequence>
<reference evidence="1" key="1">
    <citation type="journal article" date="2020" name="Stud. Mycol.">
        <title>101 Dothideomycetes genomes: a test case for predicting lifestyles and emergence of pathogens.</title>
        <authorList>
            <person name="Haridas S."/>
            <person name="Albert R."/>
            <person name="Binder M."/>
            <person name="Bloem J."/>
            <person name="Labutti K."/>
            <person name="Salamov A."/>
            <person name="Andreopoulos B."/>
            <person name="Baker S."/>
            <person name="Barry K."/>
            <person name="Bills G."/>
            <person name="Bluhm B."/>
            <person name="Cannon C."/>
            <person name="Castanera R."/>
            <person name="Culley D."/>
            <person name="Daum C."/>
            <person name="Ezra D."/>
            <person name="Gonzalez J."/>
            <person name="Henrissat B."/>
            <person name="Kuo A."/>
            <person name="Liang C."/>
            <person name="Lipzen A."/>
            <person name="Lutzoni F."/>
            <person name="Magnuson J."/>
            <person name="Mondo S."/>
            <person name="Nolan M."/>
            <person name="Ohm R."/>
            <person name="Pangilinan J."/>
            <person name="Park H.-J."/>
            <person name="Ramirez L."/>
            <person name="Alfaro M."/>
            <person name="Sun H."/>
            <person name="Tritt A."/>
            <person name="Yoshinaga Y."/>
            <person name="Zwiers L.-H."/>
            <person name="Turgeon B."/>
            <person name="Goodwin S."/>
            <person name="Spatafora J."/>
            <person name="Crous P."/>
            <person name="Grigoriev I."/>
        </authorList>
    </citation>
    <scope>NUCLEOTIDE SEQUENCE</scope>
    <source>
        <strain evidence="1">CBS 107.79</strain>
    </source>
</reference>
<accession>A0A6A5UUZ6</accession>